<evidence type="ECO:0000256" key="2">
    <source>
        <dbReference type="ARBA" id="ARBA00022448"/>
    </source>
</evidence>
<gene>
    <name evidence="9" type="ORF">KF715C_ch48010</name>
</gene>
<dbReference type="FunFam" id="1.20.1720.10:FF:000004">
    <property type="entry name" value="EmrB/QacA family drug resistance transporter"/>
    <property type="match status" value="1"/>
</dbReference>
<dbReference type="SUPFAM" id="SSF103473">
    <property type="entry name" value="MFS general substrate transporter"/>
    <property type="match status" value="1"/>
</dbReference>
<dbReference type="Gene3D" id="1.20.1720.10">
    <property type="entry name" value="Multidrug resistance protein D"/>
    <property type="match status" value="1"/>
</dbReference>
<dbReference type="EMBL" id="AP015029">
    <property type="protein sequence ID" value="BAW25374.1"/>
    <property type="molecule type" value="Genomic_DNA"/>
</dbReference>
<feature type="transmembrane region" description="Helical" evidence="7">
    <location>
        <begin position="78"/>
        <end position="97"/>
    </location>
</feature>
<feature type="domain" description="Major facilitator superfamily (MFS) profile" evidence="8">
    <location>
        <begin position="13"/>
        <end position="479"/>
    </location>
</feature>
<evidence type="ECO:0000256" key="7">
    <source>
        <dbReference type="SAM" id="Phobius"/>
    </source>
</evidence>
<dbReference type="PROSITE" id="PS50850">
    <property type="entry name" value="MFS"/>
    <property type="match status" value="1"/>
</dbReference>
<name>A0A1L7NIW5_PSEPU</name>
<evidence type="ECO:0000256" key="1">
    <source>
        <dbReference type="ARBA" id="ARBA00004651"/>
    </source>
</evidence>
<evidence type="ECO:0000313" key="9">
    <source>
        <dbReference type="EMBL" id="BAW25374.1"/>
    </source>
</evidence>
<keyword evidence="2" id="KW-0813">Transport</keyword>
<feature type="transmembrane region" description="Helical" evidence="7">
    <location>
        <begin position="457"/>
        <end position="475"/>
    </location>
</feature>
<proteinExistence type="predicted"/>
<feature type="transmembrane region" description="Helical" evidence="7">
    <location>
        <begin position="136"/>
        <end position="154"/>
    </location>
</feature>
<sequence>MTAALPPTTLRNVLTALMLAIFLGALDQTIVAVSLPAISAQFNDVGLLAWIISGYMVAMTVAVPIYGKLGDLYGRRRMILTGISLFTLASIACALAQDMQQLVLARVLQGIGAGGMVSVSQAIIGDFVPPRERGRYQGYFSSMYAVASVAGPVLGGWLTEYLSWRWVFWINLPLGLVALWAIHRALGGMPAQRREAQVDYLGAVLLILGLGSLLLGITLVGQGHPWADPAVLALFACAVLGLALFIAHERRCPEPLLPLGLFGNRVAVWCWGVIFFASFQSISLTMLMPLRYQGITGAGADSAALHLLPLAMGLPLGAFTGGRMTSRTGRYKPQILAGALLMPVAIFAMALTPPQSGWFSALFMLLTGIACGLQFPTSLVGTQSAVDSKDIGVATSTTNLFRSLGGAMGVACMSSLLLALLHQGGFEMLGNPLLGSLKAGEVDLVTQARLTETFRQLLMGSGLVALLGLIAAVALPDRQLRGR</sequence>
<dbReference type="CDD" id="cd17502">
    <property type="entry name" value="MFS_Azr1_MDR_like"/>
    <property type="match status" value="1"/>
</dbReference>
<reference evidence="9 10" key="1">
    <citation type="submission" date="2015-11" db="EMBL/GenBank/DDBJ databases">
        <title>Complete genome sequencing of a biphenyl-degrading bacterium, Pseudomonas putida KF715 (=NBRC110667).</title>
        <authorList>
            <person name="Suenaga H."/>
            <person name="Fujihara N."/>
            <person name="Watanabe T."/>
            <person name="Hirose J."/>
            <person name="Kimura N."/>
            <person name="Yamazoe A."/>
            <person name="Hosoyama A."/>
            <person name="Shimodaira J."/>
            <person name="Furukawa K."/>
        </authorList>
    </citation>
    <scope>NUCLEOTIDE SEQUENCE [LARGE SCALE GENOMIC DNA]</scope>
    <source>
        <strain evidence="9 10">KF715</strain>
    </source>
</reference>
<dbReference type="PANTHER" id="PTHR23501:SF197">
    <property type="entry name" value="COMD"/>
    <property type="match status" value="1"/>
</dbReference>
<dbReference type="NCBIfam" id="TIGR00711">
    <property type="entry name" value="efflux_EmrB"/>
    <property type="match status" value="1"/>
</dbReference>
<feature type="transmembrane region" description="Helical" evidence="7">
    <location>
        <begin position="268"/>
        <end position="290"/>
    </location>
</feature>
<feature type="transmembrane region" description="Helical" evidence="7">
    <location>
        <begin position="103"/>
        <end position="124"/>
    </location>
</feature>
<comment type="subcellular location">
    <subcellularLocation>
        <location evidence="1">Cell membrane</location>
        <topology evidence="1">Multi-pass membrane protein</topology>
    </subcellularLocation>
</comment>
<dbReference type="PANTHER" id="PTHR23501">
    <property type="entry name" value="MAJOR FACILITATOR SUPERFAMILY"/>
    <property type="match status" value="1"/>
</dbReference>
<dbReference type="InterPro" id="IPR004638">
    <property type="entry name" value="EmrB-like"/>
</dbReference>
<keyword evidence="5 7" id="KW-1133">Transmembrane helix</keyword>
<keyword evidence="3" id="KW-1003">Cell membrane</keyword>
<evidence type="ECO:0000256" key="3">
    <source>
        <dbReference type="ARBA" id="ARBA00022475"/>
    </source>
</evidence>
<evidence type="ECO:0000259" key="8">
    <source>
        <dbReference type="PROSITE" id="PS50850"/>
    </source>
</evidence>
<feature type="transmembrane region" description="Helical" evidence="7">
    <location>
        <begin position="358"/>
        <end position="380"/>
    </location>
</feature>
<dbReference type="GO" id="GO:0005886">
    <property type="term" value="C:plasma membrane"/>
    <property type="evidence" value="ECO:0007669"/>
    <property type="project" value="UniProtKB-SubCell"/>
</dbReference>
<dbReference type="RefSeq" id="WP_096426706.1">
    <property type="nucleotide sequence ID" value="NZ_AP015029.1"/>
</dbReference>
<dbReference type="Pfam" id="PF07690">
    <property type="entry name" value="MFS_1"/>
    <property type="match status" value="1"/>
</dbReference>
<dbReference type="InterPro" id="IPR020846">
    <property type="entry name" value="MFS_dom"/>
</dbReference>
<dbReference type="Gene3D" id="1.20.1250.20">
    <property type="entry name" value="MFS general substrate transporter like domains"/>
    <property type="match status" value="1"/>
</dbReference>
<feature type="transmembrane region" description="Helical" evidence="7">
    <location>
        <begin position="400"/>
        <end position="421"/>
    </location>
</feature>
<dbReference type="PRINTS" id="PR01036">
    <property type="entry name" value="TCRTETB"/>
</dbReference>
<evidence type="ECO:0000313" key="10">
    <source>
        <dbReference type="Proteomes" id="UP000218731"/>
    </source>
</evidence>
<evidence type="ECO:0000256" key="6">
    <source>
        <dbReference type="ARBA" id="ARBA00023136"/>
    </source>
</evidence>
<dbReference type="Proteomes" id="UP000218731">
    <property type="component" value="Chromosome 1"/>
</dbReference>
<evidence type="ECO:0000256" key="4">
    <source>
        <dbReference type="ARBA" id="ARBA00022692"/>
    </source>
</evidence>
<keyword evidence="6 7" id="KW-0472">Membrane</keyword>
<keyword evidence="4 7" id="KW-0812">Transmembrane</keyword>
<feature type="transmembrane region" description="Helical" evidence="7">
    <location>
        <begin position="226"/>
        <end position="247"/>
    </location>
</feature>
<evidence type="ECO:0000256" key="5">
    <source>
        <dbReference type="ARBA" id="ARBA00022989"/>
    </source>
</evidence>
<protein>
    <submittedName>
        <fullName evidence="9">DSBA oxidoreductase</fullName>
    </submittedName>
</protein>
<accession>A0A1L7NIW5</accession>
<feature type="transmembrane region" description="Helical" evidence="7">
    <location>
        <begin position="48"/>
        <end position="66"/>
    </location>
</feature>
<feature type="transmembrane region" description="Helical" evidence="7">
    <location>
        <begin position="302"/>
        <end position="322"/>
    </location>
</feature>
<organism evidence="9 10">
    <name type="scientific">Pseudomonas putida</name>
    <name type="common">Arthrobacter siderocapsulatus</name>
    <dbReference type="NCBI Taxonomy" id="303"/>
    <lineage>
        <taxon>Bacteria</taxon>
        <taxon>Pseudomonadati</taxon>
        <taxon>Pseudomonadota</taxon>
        <taxon>Gammaproteobacteria</taxon>
        <taxon>Pseudomonadales</taxon>
        <taxon>Pseudomonadaceae</taxon>
        <taxon>Pseudomonas</taxon>
    </lineage>
</organism>
<dbReference type="InterPro" id="IPR036259">
    <property type="entry name" value="MFS_trans_sf"/>
</dbReference>
<dbReference type="GO" id="GO:0022857">
    <property type="term" value="F:transmembrane transporter activity"/>
    <property type="evidence" value="ECO:0007669"/>
    <property type="project" value="InterPro"/>
</dbReference>
<dbReference type="AlphaFoldDB" id="A0A1L7NIW5"/>
<feature type="transmembrane region" description="Helical" evidence="7">
    <location>
        <begin position="166"/>
        <end position="186"/>
    </location>
</feature>
<dbReference type="InterPro" id="IPR011701">
    <property type="entry name" value="MFS"/>
</dbReference>
<feature type="transmembrane region" description="Helical" evidence="7">
    <location>
        <begin position="198"/>
        <end position="220"/>
    </location>
</feature>
<feature type="transmembrane region" description="Helical" evidence="7">
    <location>
        <begin position="334"/>
        <end position="352"/>
    </location>
</feature>